<name>A0A2J8M6D0_PANTR</name>
<gene>
    <name evidence="2" type="ORF">CK820_G0023521</name>
</gene>
<feature type="non-terminal residue" evidence="2">
    <location>
        <position position="84"/>
    </location>
</feature>
<accession>A0A2J8M6D0</accession>
<protein>
    <submittedName>
        <fullName evidence="2">OPA1 isoform 8</fullName>
    </submittedName>
</protein>
<reference evidence="2 3" key="1">
    <citation type="submission" date="2017-12" db="EMBL/GenBank/DDBJ databases">
        <title>High-resolution comparative analysis of great ape genomes.</title>
        <authorList>
            <person name="Pollen A."/>
            <person name="Hastie A."/>
            <person name="Hormozdiari F."/>
            <person name="Dougherty M."/>
            <person name="Liu R."/>
            <person name="Chaisson M."/>
            <person name="Hoppe E."/>
            <person name="Hill C."/>
            <person name="Pang A."/>
            <person name="Hillier L."/>
            <person name="Baker C."/>
            <person name="Armstrong J."/>
            <person name="Shendure J."/>
            <person name="Paten B."/>
            <person name="Wilson R."/>
            <person name="Chao H."/>
            <person name="Schneider V."/>
            <person name="Ventura M."/>
            <person name="Kronenberg Z."/>
            <person name="Murali S."/>
            <person name="Gordon D."/>
            <person name="Cantsilieris S."/>
            <person name="Munson K."/>
            <person name="Nelson B."/>
            <person name="Raja A."/>
            <person name="Underwood J."/>
            <person name="Diekhans M."/>
            <person name="Fiddes I."/>
            <person name="Haussler D."/>
            <person name="Eichler E."/>
        </authorList>
    </citation>
    <scope>NUCLEOTIDE SEQUENCE [LARGE SCALE GENOMIC DNA]</scope>
    <source>
        <strain evidence="2">Yerkes chimp pedigree #C0471</strain>
    </source>
</reference>
<proteinExistence type="predicted"/>
<sequence length="84" mass="9719">MIPDLSEYKWIVPDIVWEIDEYIDFEKIRKALPNSEDLVKLAPDFDKIVESLSLLKDFFTSGSPGETAFRATDHGSESDKHFRK</sequence>
<feature type="region of interest" description="Disordered" evidence="1">
    <location>
        <begin position="61"/>
        <end position="84"/>
    </location>
</feature>
<evidence type="ECO:0000313" key="2">
    <source>
        <dbReference type="EMBL" id="PNI55068.1"/>
    </source>
</evidence>
<feature type="compositionally biased region" description="Basic and acidic residues" evidence="1">
    <location>
        <begin position="71"/>
        <end position="84"/>
    </location>
</feature>
<organism evidence="2 3">
    <name type="scientific">Pan troglodytes</name>
    <name type="common">Chimpanzee</name>
    <dbReference type="NCBI Taxonomy" id="9598"/>
    <lineage>
        <taxon>Eukaryota</taxon>
        <taxon>Metazoa</taxon>
        <taxon>Chordata</taxon>
        <taxon>Craniata</taxon>
        <taxon>Vertebrata</taxon>
        <taxon>Euteleostomi</taxon>
        <taxon>Mammalia</taxon>
        <taxon>Eutheria</taxon>
        <taxon>Euarchontoglires</taxon>
        <taxon>Primates</taxon>
        <taxon>Haplorrhini</taxon>
        <taxon>Catarrhini</taxon>
        <taxon>Hominidae</taxon>
        <taxon>Pan</taxon>
    </lineage>
</organism>
<comment type="caution">
    <text evidence="2">The sequence shown here is derived from an EMBL/GenBank/DDBJ whole genome shotgun (WGS) entry which is preliminary data.</text>
</comment>
<evidence type="ECO:0000256" key="1">
    <source>
        <dbReference type="SAM" id="MobiDB-lite"/>
    </source>
</evidence>
<dbReference type="AlphaFoldDB" id="A0A2J8M6D0"/>
<dbReference type="EMBL" id="NBAG03000267">
    <property type="protein sequence ID" value="PNI55068.1"/>
    <property type="molecule type" value="Genomic_DNA"/>
</dbReference>
<dbReference type="Proteomes" id="UP000236370">
    <property type="component" value="Unassembled WGS sequence"/>
</dbReference>
<evidence type="ECO:0000313" key="3">
    <source>
        <dbReference type="Proteomes" id="UP000236370"/>
    </source>
</evidence>